<accession>A0A371EUF7</accession>
<organism evidence="1 2">
    <name type="scientific">Mucuna pruriens</name>
    <name type="common">Velvet bean</name>
    <name type="synonym">Dolichos pruriens</name>
    <dbReference type="NCBI Taxonomy" id="157652"/>
    <lineage>
        <taxon>Eukaryota</taxon>
        <taxon>Viridiplantae</taxon>
        <taxon>Streptophyta</taxon>
        <taxon>Embryophyta</taxon>
        <taxon>Tracheophyta</taxon>
        <taxon>Spermatophyta</taxon>
        <taxon>Magnoliopsida</taxon>
        <taxon>eudicotyledons</taxon>
        <taxon>Gunneridae</taxon>
        <taxon>Pentapetalae</taxon>
        <taxon>rosids</taxon>
        <taxon>fabids</taxon>
        <taxon>Fabales</taxon>
        <taxon>Fabaceae</taxon>
        <taxon>Papilionoideae</taxon>
        <taxon>50 kb inversion clade</taxon>
        <taxon>NPAAA clade</taxon>
        <taxon>indigoferoid/millettioid clade</taxon>
        <taxon>Phaseoleae</taxon>
        <taxon>Mucuna</taxon>
    </lineage>
</organism>
<dbReference type="AlphaFoldDB" id="A0A371EUF7"/>
<proteinExistence type="predicted"/>
<dbReference type="SUPFAM" id="SSF53098">
    <property type="entry name" value="Ribonuclease H-like"/>
    <property type="match status" value="1"/>
</dbReference>
<dbReference type="InterPro" id="IPR036397">
    <property type="entry name" value="RNaseH_sf"/>
</dbReference>
<reference evidence="1" key="1">
    <citation type="submission" date="2018-05" db="EMBL/GenBank/DDBJ databases">
        <title>Draft genome of Mucuna pruriens seed.</title>
        <authorList>
            <person name="Nnadi N.E."/>
            <person name="Vos R."/>
            <person name="Hasami M.H."/>
            <person name="Devisetty U.K."/>
            <person name="Aguiy J.C."/>
        </authorList>
    </citation>
    <scope>NUCLEOTIDE SEQUENCE [LARGE SCALE GENOMIC DNA]</scope>
    <source>
        <strain evidence="1">JCA_2017</strain>
    </source>
</reference>
<dbReference type="GO" id="GO:0003676">
    <property type="term" value="F:nucleic acid binding"/>
    <property type="evidence" value="ECO:0007669"/>
    <property type="project" value="InterPro"/>
</dbReference>
<protein>
    <recommendedName>
        <fullName evidence="3">RNase H type-1 domain-containing protein</fullName>
    </recommendedName>
</protein>
<comment type="caution">
    <text evidence="1">The sequence shown here is derived from an EMBL/GenBank/DDBJ whole genome shotgun (WGS) entry which is preliminary data.</text>
</comment>
<dbReference type="PANTHER" id="PTHR48475:SF1">
    <property type="entry name" value="RNASE H TYPE-1 DOMAIN-CONTAINING PROTEIN"/>
    <property type="match status" value="1"/>
</dbReference>
<dbReference type="OrthoDB" id="1432522at2759"/>
<sequence>MDSSRNGIGAVLASPKSQCFPFSAILGFDCTNNMAEYEACAMRITMAIEHQVKMFRVLGDLVLVDES</sequence>
<feature type="non-terminal residue" evidence="1">
    <location>
        <position position="1"/>
    </location>
</feature>
<name>A0A371EUF7_MUCPR</name>
<gene>
    <name evidence="1" type="ORF">CR513_51232</name>
</gene>
<evidence type="ECO:0000313" key="2">
    <source>
        <dbReference type="Proteomes" id="UP000257109"/>
    </source>
</evidence>
<keyword evidence="2" id="KW-1185">Reference proteome</keyword>
<evidence type="ECO:0000313" key="1">
    <source>
        <dbReference type="EMBL" id="RDX69634.1"/>
    </source>
</evidence>
<evidence type="ECO:0008006" key="3">
    <source>
        <dbReference type="Google" id="ProtNLM"/>
    </source>
</evidence>
<dbReference type="InterPro" id="IPR012337">
    <property type="entry name" value="RNaseH-like_sf"/>
</dbReference>
<dbReference type="EMBL" id="QJKJ01012025">
    <property type="protein sequence ID" value="RDX69634.1"/>
    <property type="molecule type" value="Genomic_DNA"/>
</dbReference>
<dbReference type="Gene3D" id="3.30.420.10">
    <property type="entry name" value="Ribonuclease H-like superfamily/Ribonuclease H"/>
    <property type="match status" value="1"/>
</dbReference>
<dbReference type="Proteomes" id="UP000257109">
    <property type="component" value="Unassembled WGS sequence"/>
</dbReference>
<dbReference type="PANTHER" id="PTHR48475">
    <property type="entry name" value="RIBONUCLEASE H"/>
    <property type="match status" value="1"/>
</dbReference>